<feature type="compositionally biased region" description="Basic and acidic residues" evidence="19">
    <location>
        <begin position="627"/>
        <end position="637"/>
    </location>
</feature>
<keyword evidence="11 18" id="KW-1133">Transmembrane helix</keyword>
<evidence type="ECO:0000259" key="20">
    <source>
        <dbReference type="PROSITE" id="PS50855"/>
    </source>
</evidence>
<dbReference type="PRINTS" id="PR01165">
    <property type="entry name" value="CYCOXIDASEI"/>
</dbReference>
<keyword evidence="12 18" id="KW-0408">Iron</keyword>
<dbReference type="InterPro" id="IPR023615">
    <property type="entry name" value="Cyt_c_Oxase_su1_BS"/>
</dbReference>
<feature type="transmembrane region" description="Helical" evidence="18">
    <location>
        <begin position="362"/>
        <end position="385"/>
    </location>
</feature>
<feature type="compositionally biased region" description="Basic residues" evidence="19">
    <location>
        <begin position="49"/>
        <end position="63"/>
    </location>
</feature>
<keyword evidence="8 18" id="KW-0479">Metal-binding</keyword>
<feature type="domain" description="Cytochrome oxidase subunit I profile" evidence="20">
    <location>
        <begin position="103"/>
        <end position="607"/>
    </location>
</feature>
<evidence type="ECO:0000256" key="6">
    <source>
        <dbReference type="ARBA" id="ARBA00022660"/>
    </source>
</evidence>
<keyword evidence="10 17" id="KW-0249">Electron transport</keyword>
<dbReference type="PANTHER" id="PTHR10422">
    <property type="entry name" value="CYTOCHROME C OXIDASE SUBUNIT 1"/>
    <property type="match status" value="1"/>
</dbReference>
<evidence type="ECO:0000256" key="3">
    <source>
        <dbReference type="ARBA" id="ARBA00009578"/>
    </source>
</evidence>
<dbReference type="PROSITE" id="PS00077">
    <property type="entry name" value="COX1_CUB"/>
    <property type="match status" value="1"/>
</dbReference>
<evidence type="ECO:0000313" key="21">
    <source>
        <dbReference type="EMBL" id="QXJ22614.1"/>
    </source>
</evidence>
<evidence type="ECO:0000256" key="2">
    <source>
        <dbReference type="ARBA" id="ARBA00004673"/>
    </source>
</evidence>
<dbReference type="InterPro" id="IPR023616">
    <property type="entry name" value="Cyt_c_oxase-like_su1_dom"/>
</dbReference>
<feature type="transmembrane region" description="Helical" evidence="18">
    <location>
        <begin position="430"/>
        <end position="452"/>
    </location>
</feature>
<keyword evidence="7 17" id="KW-0812">Transmembrane</keyword>
<evidence type="ECO:0000256" key="11">
    <source>
        <dbReference type="ARBA" id="ARBA00022989"/>
    </source>
</evidence>
<comment type="catalytic activity">
    <reaction evidence="16 18">
        <text>4 Fe(II)-[cytochrome c] + O2 + 8 H(+)(in) = 4 Fe(III)-[cytochrome c] + 2 H2O + 4 H(+)(out)</text>
        <dbReference type="Rhea" id="RHEA:11436"/>
        <dbReference type="Rhea" id="RHEA-COMP:10350"/>
        <dbReference type="Rhea" id="RHEA-COMP:14399"/>
        <dbReference type="ChEBI" id="CHEBI:15377"/>
        <dbReference type="ChEBI" id="CHEBI:15378"/>
        <dbReference type="ChEBI" id="CHEBI:15379"/>
        <dbReference type="ChEBI" id="CHEBI:29033"/>
        <dbReference type="ChEBI" id="CHEBI:29034"/>
        <dbReference type="EC" id="7.1.1.9"/>
    </reaction>
</comment>
<keyword evidence="6 17" id="KW-0679">Respiratory chain</keyword>
<feature type="transmembrane region" description="Helical" evidence="18">
    <location>
        <begin position="243"/>
        <end position="268"/>
    </location>
</feature>
<evidence type="ECO:0000256" key="19">
    <source>
        <dbReference type="SAM" id="MobiDB-lite"/>
    </source>
</evidence>
<evidence type="ECO:0000256" key="10">
    <source>
        <dbReference type="ARBA" id="ARBA00022982"/>
    </source>
</evidence>
<evidence type="ECO:0000313" key="22">
    <source>
        <dbReference type="Proteomes" id="UP001049518"/>
    </source>
</evidence>
<feature type="transmembrane region" description="Helical" evidence="18">
    <location>
        <begin position="154"/>
        <end position="178"/>
    </location>
</feature>
<comment type="pathway">
    <text evidence="2 18">Energy metabolism; oxidative phosphorylation.</text>
</comment>
<dbReference type="InterPro" id="IPR014241">
    <property type="entry name" value="Cyt_c_oxidase_su1_bac"/>
</dbReference>
<keyword evidence="22" id="KW-1185">Reference proteome</keyword>
<evidence type="ECO:0000256" key="8">
    <source>
        <dbReference type="ARBA" id="ARBA00022723"/>
    </source>
</evidence>
<accession>A0ABX8QXA1</accession>
<dbReference type="PROSITE" id="PS50855">
    <property type="entry name" value="COX1"/>
    <property type="match status" value="1"/>
</dbReference>
<protein>
    <recommendedName>
        <fullName evidence="18">Cytochrome c oxidase subunit 1</fullName>
        <ecNumber evidence="18">7.1.1.9</ecNumber>
    </recommendedName>
</protein>
<proteinExistence type="inferred from homology"/>
<comment type="similarity">
    <text evidence="3 17">Belongs to the heme-copper respiratory oxidase family.</text>
</comment>
<feature type="transmembrane region" description="Helical" evidence="18">
    <location>
        <begin position="114"/>
        <end position="134"/>
    </location>
</feature>
<evidence type="ECO:0000256" key="5">
    <source>
        <dbReference type="ARBA" id="ARBA00022617"/>
    </source>
</evidence>
<dbReference type="EMBL" id="CP059572">
    <property type="protein sequence ID" value="QXJ22614.1"/>
    <property type="molecule type" value="Genomic_DNA"/>
</dbReference>
<gene>
    <name evidence="21" type="primary">ctaD</name>
    <name evidence="21" type="ORF">AGRA3207_003645</name>
</gene>
<evidence type="ECO:0000256" key="1">
    <source>
        <dbReference type="ARBA" id="ARBA00004141"/>
    </source>
</evidence>
<evidence type="ECO:0000256" key="15">
    <source>
        <dbReference type="ARBA" id="ARBA00025218"/>
    </source>
</evidence>
<evidence type="ECO:0000256" key="12">
    <source>
        <dbReference type="ARBA" id="ARBA00023004"/>
    </source>
</evidence>
<feature type="region of interest" description="Disordered" evidence="19">
    <location>
        <begin position="1"/>
        <end position="90"/>
    </location>
</feature>
<dbReference type="PANTHER" id="PTHR10422:SF18">
    <property type="entry name" value="CYTOCHROME C OXIDASE SUBUNIT 1"/>
    <property type="match status" value="1"/>
</dbReference>
<organism evidence="21 22">
    <name type="scientific">Actinomadura graeca</name>
    <dbReference type="NCBI Taxonomy" id="2750812"/>
    <lineage>
        <taxon>Bacteria</taxon>
        <taxon>Bacillati</taxon>
        <taxon>Actinomycetota</taxon>
        <taxon>Actinomycetes</taxon>
        <taxon>Streptosporangiales</taxon>
        <taxon>Thermomonosporaceae</taxon>
        <taxon>Actinomadura</taxon>
    </lineage>
</organism>
<dbReference type="InterPro" id="IPR000883">
    <property type="entry name" value="Cyt_C_Oxase_1"/>
</dbReference>
<name>A0ABX8QXA1_9ACTN</name>
<dbReference type="Proteomes" id="UP001049518">
    <property type="component" value="Chromosome"/>
</dbReference>
<evidence type="ECO:0000256" key="4">
    <source>
        <dbReference type="ARBA" id="ARBA00022448"/>
    </source>
</evidence>
<evidence type="ECO:0000256" key="14">
    <source>
        <dbReference type="ARBA" id="ARBA00023136"/>
    </source>
</evidence>
<dbReference type="NCBIfam" id="TIGR02891">
    <property type="entry name" value="CtaD_CoxA"/>
    <property type="match status" value="1"/>
</dbReference>
<comment type="function">
    <text evidence="15 18">Cytochrome c oxidase is the component of the respiratory chain that catalyzes the reduction of oxygen to water. Subunits 1-3 form the functional core of the enzyme complex. CO I is the catalytic subunit of the enzyme. Electrons originating in cytochrome c are transferred via the copper A center of subunit 2 and heme A of subunit 1 to the bimetallic center formed by heme A3 and copper B.</text>
</comment>
<feature type="transmembrane region" description="Helical" evidence="18">
    <location>
        <begin position="545"/>
        <end position="566"/>
    </location>
</feature>
<keyword evidence="4 17" id="KW-0813">Transport</keyword>
<feature type="transmembrane region" description="Helical" evidence="18">
    <location>
        <begin position="327"/>
        <end position="350"/>
    </location>
</feature>
<keyword evidence="9" id="KW-1278">Translocase</keyword>
<feature type="region of interest" description="Disordered" evidence="19">
    <location>
        <begin position="618"/>
        <end position="637"/>
    </location>
</feature>
<dbReference type="CDD" id="cd01662">
    <property type="entry name" value="Ubiquinol_Oxidase_I"/>
    <property type="match status" value="1"/>
</dbReference>
<reference evidence="21" key="1">
    <citation type="submission" date="2020-07" db="EMBL/GenBank/DDBJ databases">
        <authorList>
            <person name="Tarantini F.S."/>
            <person name="Hong K.W."/>
            <person name="Chan K.G."/>
        </authorList>
    </citation>
    <scope>NUCLEOTIDE SEQUENCE</scope>
    <source>
        <strain evidence="21">32-07</strain>
    </source>
</reference>
<dbReference type="InterPro" id="IPR036927">
    <property type="entry name" value="Cyt_c_oxase-like_su1_sf"/>
</dbReference>
<dbReference type="EC" id="7.1.1.9" evidence="18"/>
<dbReference type="Gene3D" id="1.20.210.10">
    <property type="entry name" value="Cytochrome c oxidase-like, subunit I domain"/>
    <property type="match status" value="1"/>
</dbReference>
<feature type="transmembrane region" description="Helical" evidence="18">
    <location>
        <begin position="198"/>
        <end position="223"/>
    </location>
</feature>
<dbReference type="Pfam" id="PF00115">
    <property type="entry name" value="COX1"/>
    <property type="match status" value="1"/>
</dbReference>
<keyword evidence="13 18" id="KW-0186">Copper</keyword>
<keyword evidence="18" id="KW-1003">Cell membrane</keyword>
<feature type="compositionally biased region" description="Low complexity" evidence="19">
    <location>
        <begin position="39"/>
        <end position="48"/>
    </location>
</feature>
<dbReference type="SUPFAM" id="SSF81442">
    <property type="entry name" value="Cytochrome c oxidase subunit I-like"/>
    <property type="match status" value="1"/>
</dbReference>
<feature type="transmembrane region" description="Helical" evidence="18">
    <location>
        <begin position="397"/>
        <end position="418"/>
    </location>
</feature>
<comment type="subcellular location">
    <subcellularLocation>
        <location evidence="18">Cell membrane</location>
        <topology evidence="18">Multi-pass membrane protein</topology>
    </subcellularLocation>
    <subcellularLocation>
        <location evidence="1">Membrane</location>
        <topology evidence="1">Multi-pass membrane protein</topology>
    </subcellularLocation>
</comment>
<feature type="transmembrane region" description="Helical" evidence="18">
    <location>
        <begin position="507"/>
        <end position="525"/>
    </location>
</feature>
<evidence type="ECO:0000256" key="17">
    <source>
        <dbReference type="RuleBase" id="RU000370"/>
    </source>
</evidence>
<evidence type="ECO:0000256" key="16">
    <source>
        <dbReference type="ARBA" id="ARBA00047816"/>
    </source>
</evidence>
<evidence type="ECO:0000256" key="9">
    <source>
        <dbReference type="ARBA" id="ARBA00022967"/>
    </source>
</evidence>
<feature type="transmembrane region" description="Helical" evidence="18">
    <location>
        <begin position="464"/>
        <end position="486"/>
    </location>
</feature>
<keyword evidence="5 17" id="KW-0349">Heme</keyword>
<evidence type="ECO:0000256" key="7">
    <source>
        <dbReference type="ARBA" id="ARBA00022692"/>
    </source>
</evidence>
<sequence length="637" mass="70498">MFPVETTELKSPATGAPRSSERSVSVSVPDRFPEGSGVTAGVEAATVAARRRPPRRAHAKAPHTGRSPNARSPPVTDVKRPATEPPTSLTAPVRGVKGVVVEWLATTDHKKIGYLYLIASFGFFSLAGLLAMLIRGELARPGLQLVSNEQYNQLFTMHGTMMMFFFATPLFAGFANVIMPLQIGAPDVAFPRLNALSFWLFFFGALIAISGFLTSEGAASFGWTGYPPLSDDTRSPEQGGDLWTAGLFLSGFGTILGAVNFLTTIVGMRAPGMTMFRMPIFTWNVLFTSILVLLAFPVLAAALAALWADRTLNTHVFDPANGGPLLWQHLFWFFGHPEVYIVALPFFGIVTEVIPVFSRKPLFGYLGMVGASILITGLSMTVWAHHMFATGRVLLPFFSFLSFLIAVPTGIKFFNWVGTMWRGQIVLQAPMLWALGFLVTFLFGGLTGVILASPPLDFHVHDSYFVVAHFHYVLFGTVVFAMFAGFSFWWPKMTGKMLDERLSKIHFWMLFIGFHTTFLVQHLLGAQGMPRRYSDYPDEFSALNLVSSAGAALLGLSTFPFLWNVWRTARKGQDVHVDDPWGYGNSLEWATSCPPPRHNFDSIPRIRSERPAFDLHHPHIGALQDPEDLREVPRRSE</sequence>
<evidence type="ECO:0000256" key="18">
    <source>
        <dbReference type="RuleBase" id="RU363061"/>
    </source>
</evidence>
<evidence type="ECO:0000256" key="13">
    <source>
        <dbReference type="ARBA" id="ARBA00023008"/>
    </source>
</evidence>
<feature type="transmembrane region" description="Helical" evidence="18">
    <location>
        <begin position="280"/>
        <end position="307"/>
    </location>
</feature>
<keyword evidence="14 18" id="KW-0472">Membrane</keyword>